<accession>A0AC34QI51</accession>
<reference evidence="2" key="1">
    <citation type="submission" date="2022-11" db="UniProtKB">
        <authorList>
            <consortium name="WormBaseParasite"/>
        </authorList>
    </citation>
    <scope>IDENTIFICATION</scope>
</reference>
<evidence type="ECO:0000313" key="1">
    <source>
        <dbReference type="Proteomes" id="UP000887576"/>
    </source>
</evidence>
<dbReference type="WBParaSite" id="JU765_v2.g16551.t1">
    <property type="protein sequence ID" value="JU765_v2.g16551.t1"/>
    <property type="gene ID" value="JU765_v2.g16551"/>
</dbReference>
<name>A0AC34QI51_9BILA</name>
<organism evidence="1 2">
    <name type="scientific">Panagrolaimus sp. JU765</name>
    <dbReference type="NCBI Taxonomy" id="591449"/>
    <lineage>
        <taxon>Eukaryota</taxon>
        <taxon>Metazoa</taxon>
        <taxon>Ecdysozoa</taxon>
        <taxon>Nematoda</taxon>
        <taxon>Chromadorea</taxon>
        <taxon>Rhabditida</taxon>
        <taxon>Tylenchina</taxon>
        <taxon>Panagrolaimomorpha</taxon>
        <taxon>Panagrolaimoidea</taxon>
        <taxon>Panagrolaimidae</taxon>
        <taxon>Panagrolaimus</taxon>
    </lineage>
</organism>
<sequence length="101" mass="11794">MAMAVVKIPIVDNESLKDNIGKIVSTSQLFRVCPVCRKKPSNASSTMRPRNLAILIRLFKMEFELGKKMQQHHIKYLHEAFFYLSKKRHGLSNDHRHTKIF</sequence>
<dbReference type="Proteomes" id="UP000887576">
    <property type="component" value="Unplaced"/>
</dbReference>
<proteinExistence type="predicted"/>
<evidence type="ECO:0000313" key="2">
    <source>
        <dbReference type="WBParaSite" id="JU765_v2.g16551.t1"/>
    </source>
</evidence>
<protein>
    <submittedName>
        <fullName evidence="2">Uncharacterized protein</fullName>
    </submittedName>
</protein>